<evidence type="ECO:0000313" key="2">
    <source>
        <dbReference type="Proteomes" id="UP000324222"/>
    </source>
</evidence>
<organism evidence="1 2">
    <name type="scientific">Portunus trituberculatus</name>
    <name type="common">Swimming crab</name>
    <name type="synonym">Neptunus trituberculatus</name>
    <dbReference type="NCBI Taxonomy" id="210409"/>
    <lineage>
        <taxon>Eukaryota</taxon>
        <taxon>Metazoa</taxon>
        <taxon>Ecdysozoa</taxon>
        <taxon>Arthropoda</taxon>
        <taxon>Crustacea</taxon>
        <taxon>Multicrustacea</taxon>
        <taxon>Malacostraca</taxon>
        <taxon>Eumalacostraca</taxon>
        <taxon>Eucarida</taxon>
        <taxon>Decapoda</taxon>
        <taxon>Pleocyemata</taxon>
        <taxon>Brachyura</taxon>
        <taxon>Eubrachyura</taxon>
        <taxon>Portunoidea</taxon>
        <taxon>Portunidae</taxon>
        <taxon>Portuninae</taxon>
        <taxon>Portunus</taxon>
    </lineage>
</organism>
<comment type="caution">
    <text evidence="1">The sequence shown here is derived from an EMBL/GenBank/DDBJ whole genome shotgun (WGS) entry which is preliminary data.</text>
</comment>
<name>A0A5B7EXE6_PORTR</name>
<dbReference type="AlphaFoldDB" id="A0A5B7EXE6"/>
<dbReference type="EMBL" id="VSRR010004371">
    <property type="protein sequence ID" value="MPC39461.1"/>
    <property type="molecule type" value="Genomic_DNA"/>
</dbReference>
<evidence type="ECO:0000313" key="1">
    <source>
        <dbReference type="EMBL" id="MPC39461.1"/>
    </source>
</evidence>
<protein>
    <submittedName>
        <fullName evidence="1">Uncharacterized protein</fullName>
    </submittedName>
</protein>
<reference evidence="1 2" key="1">
    <citation type="submission" date="2019-05" db="EMBL/GenBank/DDBJ databases">
        <title>Another draft genome of Portunus trituberculatus and its Hox gene families provides insights of decapod evolution.</title>
        <authorList>
            <person name="Jeong J.-H."/>
            <person name="Song I."/>
            <person name="Kim S."/>
            <person name="Choi T."/>
            <person name="Kim D."/>
            <person name="Ryu S."/>
            <person name="Kim W."/>
        </authorList>
    </citation>
    <scope>NUCLEOTIDE SEQUENCE [LARGE SCALE GENOMIC DNA]</scope>
    <source>
        <tissue evidence="1">Muscle</tissue>
    </source>
</reference>
<keyword evidence="2" id="KW-1185">Reference proteome</keyword>
<sequence>MSTLVFCCVGPFYPIFNRSPECKQSYKRSAPCQPSKVIIAIRREN</sequence>
<dbReference type="Proteomes" id="UP000324222">
    <property type="component" value="Unassembled WGS sequence"/>
</dbReference>
<gene>
    <name evidence="1" type="ORF">E2C01_032998</name>
</gene>
<proteinExistence type="predicted"/>
<accession>A0A5B7EXE6</accession>